<dbReference type="Pfam" id="PF01066">
    <property type="entry name" value="CDP-OH_P_transf"/>
    <property type="match status" value="1"/>
</dbReference>
<organism evidence="2 3">
    <name type="scientific">Amycolatopsis suaedae</name>
    <dbReference type="NCBI Taxonomy" id="2510978"/>
    <lineage>
        <taxon>Bacteria</taxon>
        <taxon>Bacillati</taxon>
        <taxon>Actinomycetota</taxon>
        <taxon>Actinomycetes</taxon>
        <taxon>Pseudonocardiales</taxon>
        <taxon>Pseudonocardiaceae</taxon>
        <taxon>Amycolatopsis</taxon>
    </lineage>
</organism>
<accession>A0A4Q7JE21</accession>
<reference evidence="2 3" key="1">
    <citation type="submission" date="2019-02" db="EMBL/GenBank/DDBJ databases">
        <title>Draft genome sequence of Amycolatopsis sp. 8-3EHSu isolated from roots of Suaeda maritima.</title>
        <authorList>
            <person name="Duangmal K."/>
            <person name="Chantavorakit T."/>
        </authorList>
    </citation>
    <scope>NUCLEOTIDE SEQUENCE [LARGE SCALE GENOMIC DNA]</scope>
    <source>
        <strain evidence="2 3">8-3EHSu</strain>
    </source>
</reference>
<feature type="transmembrane region" description="Helical" evidence="1">
    <location>
        <begin position="30"/>
        <end position="49"/>
    </location>
</feature>
<dbReference type="Proteomes" id="UP000292003">
    <property type="component" value="Unassembled WGS sequence"/>
</dbReference>
<sequence>MEGLYALKPWFAARLTAVERVLVRRAVSPNLISVVGVVCAGGAGLALAFTPAPVAAIPVTLLLIARLACANLDGTVARETQRSTRFGAVLNEAGDRAADLLVLAGLLPHVPLPLVAGAALASSVPSWIALSGAAAGAPRINGGPMGKTERCLVAVLAAATGWYSTAAVVVLAGSLLTGALRLSRIAVHCGREPSVDQP</sequence>
<comment type="caution">
    <text evidence="2">The sequence shown here is derived from an EMBL/GenBank/DDBJ whole genome shotgun (WGS) entry which is preliminary data.</text>
</comment>
<proteinExistence type="predicted"/>
<protein>
    <submittedName>
        <fullName evidence="2">CDP-alcohol phosphatidyltransferase family protein</fullName>
    </submittedName>
</protein>
<dbReference type="GO" id="GO:0016780">
    <property type="term" value="F:phosphotransferase activity, for other substituted phosphate groups"/>
    <property type="evidence" value="ECO:0007669"/>
    <property type="project" value="InterPro"/>
</dbReference>
<dbReference type="OrthoDB" id="3431809at2"/>
<keyword evidence="1" id="KW-0472">Membrane</keyword>
<dbReference type="InterPro" id="IPR000462">
    <property type="entry name" value="CDP-OH_P_trans"/>
</dbReference>
<keyword evidence="1" id="KW-1133">Transmembrane helix</keyword>
<dbReference type="Gene3D" id="1.20.120.1760">
    <property type="match status" value="1"/>
</dbReference>
<dbReference type="EMBL" id="SFCC01000003">
    <property type="protein sequence ID" value="RZQ64903.1"/>
    <property type="molecule type" value="Genomic_DNA"/>
</dbReference>
<keyword evidence="1" id="KW-0812">Transmembrane</keyword>
<dbReference type="GO" id="GO:0016020">
    <property type="term" value="C:membrane"/>
    <property type="evidence" value="ECO:0007669"/>
    <property type="project" value="InterPro"/>
</dbReference>
<gene>
    <name evidence="2" type="ORF">EWH70_06780</name>
</gene>
<evidence type="ECO:0000313" key="2">
    <source>
        <dbReference type="EMBL" id="RZQ64903.1"/>
    </source>
</evidence>
<dbReference type="AlphaFoldDB" id="A0A4Q7JE21"/>
<dbReference type="GO" id="GO:0008654">
    <property type="term" value="P:phospholipid biosynthetic process"/>
    <property type="evidence" value="ECO:0007669"/>
    <property type="project" value="InterPro"/>
</dbReference>
<name>A0A4Q7JE21_9PSEU</name>
<keyword evidence="3" id="KW-1185">Reference proteome</keyword>
<feature type="transmembrane region" description="Helical" evidence="1">
    <location>
        <begin position="152"/>
        <end position="176"/>
    </location>
</feature>
<evidence type="ECO:0000313" key="3">
    <source>
        <dbReference type="Proteomes" id="UP000292003"/>
    </source>
</evidence>
<evidence type="ECO:0000256" key="1">
    <source>
        <dbReference type="SAM" id="Phobius"/>
    </source>
</evidence>
<feature type="transmembrane region" description="Helical" evidence="1">
    <location>
        <begin position="97"/>
        <end position="121"/>
    </location>
</feature>
<dbReference type="InterPro" id="IPR043130">
    <property type="entry name" value="CDP-OH_PTrfase_TM_dom"/>
</dbReference>
<keyword evidence="2" id="KW-0808">Transferase</keyword>